<name>A0A6A4T5P3_SCOMX</name>
<reference evidence="1 2" key="1">
    <citation type="submission" date="2019-06" db="EMBL/GenBank/DDBJ databases">
        <title>Draft genomes of female and male turbot (Scophthalmus maximus).</title>
        <authorList>
            <person name="Xu H."/>
            <person name="Xu X.-W."/>
            <person name="Shao C."/>
            <person name="Chen S."/>
        </authorList>
    </citation>
    <scope>NUCLEOTIDE SEQUENCE [LARGE SCALE GENOMIC DNA]</scope>
    <source>
        <strain evidence="1">Ysfricsl-2016a</strain>
        <tissue evidence="1">Blood</tissue>
    </source>
</reference>
<sequence length="106" mass="12455">MKIGREGTRREVEEKVEKDEKESIWRKRKRHSTVFSRGVFNLLSKQFTRCHSAPSLTETFTENEDNEVHFDLSTHEYTDLATEDALQTFLTSDVWEAAQNDADWCI</sequence>
<evidence type="ECO:0000313" key="2">
    <source>
        <dbReference type="Proteomes" id="UP000438429"/>
    </source>
</evidence>
<accession>A0A6A4T5P3</accession>
<evidence type="ECO:0000313" key="1">
    <source>
        <dbReference type="EMBL" id="KAF0037522.1"/>
    </source>
</evidence>
<organism evidence="1 2">
    <name type="scientific">Scophthalmus maximus</name>
    <name type="common">Turbot</name>
    <name type="synonym">Psetta maxima</name>
    <dbReference type="NCBI Taxonomy" id="52904"/>
    <lineage>
        <taxon>Eukaryota</taxon>
        <taxon>Metazoa</taxon>
        <taxon>Chordata</taxon>
        <taxon>Craniata</taxon>
        <taxon>Vertebrata</taxon>
        <taxon>Euteleostomi</taxon>
        <taxon>Actinopterygii</taxon>
        <taxon>Neopterygii</taxon>
        <taxon>Teleostei</taxon>
        <taxon>Neoteleostei</taxon>
        <taxon>Acanthomorphata</taxon>
        <taxon>Carangaria</taxon>
        <taxon>Pleuronectiformes</taxon>
        <taxon>Pleuronectoidei</taxon>
        <taxon>Scophthalmidae</taxon>
        <taxon>Scophthalmus</taxon>
    </lineage>
</organism>
<dbReference type="AlphaFoldDB" id="A0A6A4T5P3"/>
<proteinExistence type="predicted"/>
<dbReference type="EMBL" id="VEVO01000009">
    <property type="protein sequence ID" value="KAF0037522.1"/>
    <property type="molecule type" value="Genomic_DNA"/>
</dbReference>
<dbReference type="Proteomes" id="UP000438429">
    <property type="component" value="Unassembled WGS sequence"/>
</dbReference>
<protein>
    <submittedName>
        <fullName evidence="1">Uncharacterized protein</fullName>
    </submittedName>
</protein>
<gene>
    <name evidence="1" type="ORF">F2P81_010396</name>
</gene>
<comment type="caution">
    <text evidence="1">The sequence shown here is derived from an EMBL/GenBank/DDBJ whole genome shotgun (WGS) entry which is preliminary data.</text>
</comment>